<dbReference type="Pfam" id="PF04978">
    <property type="entry name" value="MST"/>
    <property type="match status" value="1"/>
</dbReference>
<dbReference type="InterPro" id="IPR006311">
    <property type="entry name" value="TAT_signal"/>
</dbReference>
<dbReference type="PROSITE" id="PS51318">
    <property type="entry name" value="TAT"/>
    <property type="match status" value="1"/>
</dbReference>
<name>A0ABV3ZAN2_9BACT</name>
<sequence>MKTNSTALHRRTFIQQTALTIAGASSLSALPMLGYASPYADDNLNIIGPLEGYSPQIGILVSMMAWNRASVINAVNGLTQQDLDFLIDDKSNTIGALLLHLAATDTVYQDLTFNNLKDFSDENKKKWGVAMELGDEGRKQIKGNNLDYYLNALHEVRQKTLDEFKKRDHKWLAQVDPHFFNNQPTNNFCKWFHVCEHESNHRGQITVIRKRLPGSKSKAE</sequence>
<evidence type="ECO:0000313" key="1">
    <source>
        <dbReference type="EMBL" id="MEX6686146.1"/>
    </source>
</evidence>
<reference evidence="1 2" key="1">
    <citation type="submission" date="2023-07" db="EMBL/GenBank/DDBJ databases">
        <authorList>
            <person name="Lian W.-H."/>
        </authorList>
    </citation>
    <scope>NUCLEOTIDE SEQUENCE [LARGE SCALE GENOMIC DNA]</scope>
    <source>
        <strain evidence="1 2">SYSU DXS3180</strain>
    </source>
</reference>
<dbReference type="InterPro" id="IPR007061">
    <property type="entry name" value="MST-like"/>
</dbReference>
<protein>
    <submittedName>
        <fullName evidence="1">DinB family protein</fullName>
    </submittedName>
</protein>
<dbReference type="RefSeq" id="WP_369327535.1">
    <property type="nucleotide sequence ID" value="NZ_JAULBC010000001.1"/>
</dbReference>
<gene>
    <name evidence="1" type="ORF">QTN47_01500</name>
</gene>
<dbReference type="EMBL" id="JAULBC010000001">
    <property type="protein sequence ID" value="MEX6686146.1"/>
    <property type="molecule type" value="Genomic_DNA"/>
</dbReference>
<accession>A0ABV3ZAN2</accession>
<dbReference type="Gene3D" id="1.20.120.450">
    <property type="entry name" value="dinb family like domain"/>
    <property type="match status" value="1"/>
</dbReference>
<evidence type="ECO:0000313" key="2">
    <source>
        <dbReference type="Proteomes" id="UP001560573"/>
    </source>
</evidence>
<proteinExistence type="predicted"/>
<dbReference type="InterPro" id="IPR034660">
    <property type="entry name" value="DinB/YfiT-like"/>
</dbReference>
<comment type="caution">
    <text evidence="1">The sequence shown here is derived from an EMBL/GenBank/DDBJ whole genome shotgun (WGS) entry which is preliminary data.</text>
</comment>
<dbReference type="SUPFAM" id="SSF109854">
    <property type="entry name" value="DinB/YfiT-like putative metalloenzymes"/>
    <property type="match status" value="1"/>
</dbReference>
<keyword evidence="2" id="KW-1185">Reference proteome</keyword>
<organism evidence="1 2">
    <name type="scientific">Danxiaibacter flavus</name>
    <dbReference type="NCBI Taxonomy" id="3049108"/>
    <lineage>
        <taxon>Bacteria</taxon>
        <taxon>Pseudomonadati</taxon>
        <taxon>Bacteroidota</taxon>
        <taxon>Chitinophagia</taxon>
        <taxon>Chitinophagales</taxon>
        <taxon>Chitinophagaceae</taxon>
        <taxon>Danxiaibacter</taxon>
    </lineage>
</organism>
<dbReference type="Proteomes" id="UP001560573">
    <property type="component" value="Unassembled WGS sequence"/>
</dbReference>